<protein>
    <recommendedName>
        <fullName evidence="4">P pilus assembly protein, chaperone PapD</fullName>
    </recommendedName>
</protein>
<keyword evidence="1" id="KW-0732">Signal</keyword>
<proteinExistence type="predicted"/>
<feature type="chain" id="PRO_5047006884" description="P pilus assembly protein, chaperone PapD" evidence="1">
    <location>
        <begin position="20"/>
        <end position="259"/>
    </location>
</feature>
<keyword evidence="3" id="KW-1185">Reference proteome</keyword>
<dbReference type="Proteomes" id="UP000639973">
    <property type="component" value="Unassembled WGS sequence"/>
</dbReference>
<evidence type="ECO:0000313" key="2">
    <source>
        <dbReference type="EMBL" id="GGL95019.1"/>
    </source>
</evidence>
<comment type="caution">
    <text evidence="2">The sequence shown here is derived from an EMBL/GenBank/DDBJ whole genome shotgun (WGS) entry which is preliminary data.</text>
</comment>
<dbReference type="EMBL" id="BMOL01000041">
    <property type="protein sequence ID" value="GGL95019.1"/>
    <property type="molecule type" value="Genomic_DNA"/>
</dbReference>
<feature type="signal peptide" evidence="1">
    <location>
        <begin position="1"/>
        <end position="19"/>
    </location>
</feature>
<evidence type="ECO:0000256" key="1">
    <source>
        <dbReference type="SAM" id="SignalP"/>
    </source>
</evidence>
<name>A0ABQ2GGI9_9DEIO</name>
<reference evidence="3" key="1">
    <citation type="journal article" date="2019" name="Int. J. Syst. Evol. Microbiol.">
        <title>The Global Catalogue of Microorganisms (GCM) 10K type strain sequencing project: providing services to taxonomists for standard genome sequencing and annotation.</title>
        <authorList>
            <consortium name="The Broad Institute Genomics Platform"/>
            <consortium name="The Broad Institute Genome Sequencing Center for Infectious Disease"/>
            <person name="Wu L."/>
            <person name="Ma J."/>
        </authorList>
    </citation>
    <scope>NUCLEOTIDE SEQUENCE [LARGE SCALE GENOMIC DNA]</scope>
    <source>
        <strain evidence="3">JCM 15442</strain>
    </source>
</reference>
<sequence>MTKYLITLALLACASNALADLNVSGPRDLNLKPGEARSVDYLLTNTGDAPVRATVFFNDYIQGPDGSLSHVPARSLPQSLFRVASFPNRDYLIPAKSSVVVPLKVQVPAEALGGYWGVIGVDSEAAAASGAKNSVGIRVRYAMVTALTVDGRSKHALSIQNLVSGKDKAGKPTLNLTVANDGNTYERYDLKVVFQVPGGKPVEVTKPMVILPGVTIDLALDVPSTLPAGTYAVFAVATAATGERGEAVGSLTVPAATKP</sequence>
<evidence type="ECO:0000313" key="3">
    <source>
        <dbReference type="Proteomes" id="UP000639973"/>
    </source>
</evidence>
<dbReference type="RefSeq" id="WP_188974358.1">
    <property type="nucleotide sequence ID" value="NZ_BMOL01000041.1"/>
</dbReference>
<accession>A0ABQ2GGI9</accession>
<organism evidence="2 3">
    <name type="scientific">Deinococcus aerolatus</name>
    <dbReference type="NCBI Taxonomy" id="522487"/>
    <lineage>
        <taxon>Bacteria</taxon>
        <taxon>Thermotogati</taxon>
        <taxon>Deinococcota</taxon>
        <taxon>Deinococci</taxon>
        <taxon>Deinococcales</taxon>
        <taxon>Deinococcaceae</taxon>
        <taxon>Deinococcus</taxon>
    </lineage>
</organism>
<gene>
    <name evidence="2" type="ORF">GCM10010840_36360</name>
</gene>
<evidence type="ECO:0008006" key="4">
    <source>
        <dbReference type="Google" id="ProtNLM"/>
    </source>
</evidence>